<dbReference type="PANTHER" id="PTHR36832:SF2">
    <property type="entry name" value="INTEGRAL MEMBRANE PROTEIN"/>
    <property type="match status" value="1"/>
</dbReference>
<feature type="transmembrane region" description="Helical" evidence="1">
    <location>
        <begin position="153"/>
        <end position="175"/>
    </location>
</feature>
<dbReference type="AlphaFoldDB" id="A0A542ZNJ2"/>
<keyword evidence="1" id="KW-1133">Transmembrane helix</keyword>
<feature type="transmembrane region" description="Helical" evidence="1">
    <location>
        <begin position="128"/>
        <end position="147"/>
    </location>
</feature>
<dbReference type="EMBL" id="VFOQ01000001">
    <property type="protein sequence ID" value="TQL61760.1"/>
    <property type="molecule type" value="Genomic_DNA"/>
</dbReference>
<feature type="transmembrane region" description="Helical" evidence="1">
    <location>
        <begin position="182"/>
        <end position="201"/>
    </location>
</feature>
<name>A0A542ZNJ2_9MICO</name>
<evidence type="ECO:0000313" key="3">
    <source>
        <dbReference type="Proteomes" id="UP000319514"/>
    </source>
</evidence>
<protein>
    <submittedName>
        <fullName evidence="2">ABC-2 type transport system permease protein</fullName>
    </submittedName>
</protein>
<organism evidence="2 3">
    <name type="scientific">Oryzihumus leptocrescens</name>
    <dbReference type="NCBI Taxonomy" id="297536"/>
    <lineage>
        <taxon>Bacteria</taxon>
        <taxon>Bacillati</taxon>
        <taxon>Actinomycetota</taxon>
        <taxon>Actinomycetes</taxon>
        <taxon>Micrococcales</taxon>
        <taxon>Intrasporangiaceae</taxon>
        <taxon>Oryzihumus</taxon>
    </lineage>
</organism>
<comment type="caution">
    <text evidence="2">The sequence shown here is derived from an EMBL/GenBank/DDBJ whole genome shotgun (WGS) entry which is preliminary data.</text>
</comment>
<dbReference type="Proteomes" id="UP000319514">
    <property type="component" value="Unassembled WGS sequence"/>
</dbReference>
<dbReference type="InterPro" id="IPR010390">
    <property type="entry name" value="ABC-2_transporter-like"/>
</dbReference>
<dbReference type="RefSeq" id="WP_246092221.1">
    <property type="nucleotide sequence ID" value="NZ_BAAAKX010000012.1"/>
</dbReference>
<keyword evidence="1" id="KW-0472">Membrane</keyword>
<feature type="transmembrane region" description="Helical" evidence="1">
    <location>
        <begin position="24"/>
        <end position="45"/>
    </location>
</feature>
<proteinExistence type="predicted"/>
<gene>
    <name evidence="2" type="ORF">FB474_3179</name>
</gene>
<accession>A0A542ZNJ2</accession>
<sequence length="268" mass="28137">MRATAEVWGRLVAAGFRRQSSYRLAMLAGLATNVVFGFIRASVLFAAIDSAGGSLAGYDKGTASAYVWLSQGLIGAVTLTGIADIGDRIRTGDVAVDFTRPVDLQTWHLAEDLGRAAYSLIPRGIPSVLVGALTVGLALPTAALPYAMGLLSIALGVTISFYCRYAVNVLGFWLLDTRGVRTFYAVTSSFLAGLYVPVGLFPDWLHAVAAATPFPSILQSPVDVISGHVAGADAWRALTLQVFWVAVTCVAGRALTTAGRTKLVVQGG</sequence>
<evidence type="ECO:0000256" key="1">
    <source>
        <dbReference type="SAM" id="Phobius"/>
    </source>
</evidence>
<feature type="transmembrane region" description="Helical" evidence="1">
    <location>
        <begin position="65"/>
        <end position="83"/>
    </location>
</feature>
<keyword evidence="1" id="KW-0812">Transmembrane</keyword>
<evidence type="ECO:0000313" key="2">
    <source>
        <dbReference type="EMBL" id="TQL61760.1"/>
    </source>
</evidence>
<reference evidence="2 3" key="1">
    <citation type="submission" date="2019-06" db="EMBL/GenBank/DDBJ databases">
        <title>Sequencing the genomes of 1000 actinobacteria strains.</title>
        <authorList>
            <person name="Klenk H.-P."/>
        </authorList>
    </citation>
    <scope>NUCLEOTIDE SEQUENCE [LARGE SCALE GENOMIC DNA]</scope>
    <source>
        <strain evidence="2 3">DSM 18082</strain>
    </source>
</reference>
<dbReference type="Pfam" id="PF06182">
    <property type="entry name" value="ABC2_membrane_6"/>
    <property type="match status" value="1"/>
</dbReference>
<keyword evidence="3" id="KW-1185">Reference proteome</keyword>
<dbReference type="PANTHER" id="PTHR36832">
    <property type="entry name" value="SLR1174 PROTEIN-RELATED"/>
    <property type="match status" value="1"/>
</dbReference>